<comment type="caution">
    <text evidence="1">The sequence shown here is derived from an EMBL/GenBank/DDBJ whole genome shotgun (WGS) entry which is preliminary data.</text>
</comment>
<keyword evidence="2" id="KW-1185">Reference proteome</keyword>
<reference evidence="1" key="1">
    <citation type="submission" date="2009-09" db="EMBL/GenBank/DDBJ databases">
        <authorList>
            <person name="Weinstock G."/>
            <person name="Sodergren E."/>
            <person name="Clifton S."/>
            <person name="Fulton L."/>
            <person name="Fulton B."/>
            <person name="Courtney L."/>
            <person name="Fronick C."/>
            <person name="Harrison M."/>
            <person name="Strong C."/>
            <person name="Farmer C."/>
            <person name="Delahaunty K."/>
            <person name="Markovic C."/>
            <person name="Hall O."/>
            <person name="Minx P."/>
            <person name="Tomlinson C."/>
            <person name="Mitreva M."/>
            <person name="Nelson J."/>
            <person name="Hou S."/>
            <person name="Wollam A."/>
            <person name="Pepin K.H."/>
            <person name="Johnson M."/>
            <person name="Bhonagiri V."/>
            <person name="Nash W.E."/>
            <person name="Warren W."/>
            <person name="Chinwalla A."/>
            <person name="Mardis E.R."/>
            <person name="Wilson R.K."/>
        </authorList>
    </citation>
    <scope>NUCLEOTIDE SEQUENCE [LARGE SCALE GENOMIC DNA]</scope>
    <source>
        <strain evidence="1">DSM 20583</strain>
    </source>
</reference>
<dbReference type="EMBL" id="ABYU02000005">
    <property type="protein sequence ID" value="EEX23113.1"/>
    <property type="molecule type" value="Genomic_DNA"/>
</dbReference>
<name>C9L3Y1_BLAHA</name>
<dbReference type="Proteomes" id="UP000003755">
    <property type="component" value="Unassembled WGS sequence"/>
</dbReference>
<dbReference type="HOGENOM" id="CLU_053666_0_0_9"/>
<dbReference type="AlphaFoldDB" id="C9L3Y1"/>
<protein>
    <recommendedName>
        <fullName evidence="3">ABC transporter, solute-binding protein</fullName>
    </recommendedName>
</protein>
<dbReference type="Gene3D" id="3.40.190.10">
    <property type="entry name" value="Periplasmic binding protein-like II"/>
    <property type="match status" value="3"/>
</dbReference>
<dbReference type="RefSeq" id="WP_003019416.1">
    <property type="nucleotide sequence ID" value="NZ_CP022413.2"/>
</dbReference>
<dbReference type="InterPro" id="IPR006059">
    <property type="entry name" value="SBP"/>
</dbReference>
<evidence type="ECO:0000313" key="1">
    <source>
        <dbReference type="EMBL" id="EEX23113.1"/>
    </source>
</evidence>
<organism evidence="1 2">
    <name type="scientific">Blautia hansenii DSM 20583</name>
    <dbReference type="NCBI Taxonomy" id="537007"/>
    <lineage>
        <taxon>Bacteria</taxon>
        <taxon>Bacillati</taxon>
        <taxon>Bacillota</taxon>
        <taxon>Clostridia</taxon>
        <taxon>Lachnospirales</taxon>
        <taxon>Lachnospiraceae</taxon>
        <taxon>Blautia</taxon>
    </lineage>
</organism>
<evidence type="ECO:0008006" key="3">
    <source>
        <dbReference type="Google" id="ProtNLM"/>
    </source>
</evidence>
<proteinExistence type="predicted"/>
<dbReference type="STRING" id="537007.BLAHAN_04093"/>
<dbReference type="Pfam" id="PF01547">
    <property type="entry name" value="SBP_bac_1"/>
    <property type="match status" value="1"/>
</dbReference>
<sequence length="338" mass="37933">MKDMQVQIMAGKGPDVFLLDEENVVLPDMVKSSYNGVFLDLNTVIEGLADMPLNQTVLKAGEVDGKQYFLPLGYMLPGIAVTQEMLGDWTPSSDQPDKFLKEVSSHTGVKGFPAEFYLTQYIAGLFGTSVFDYEEKTITFSKELQNITELLAERQELSFDEAEELPNVMIMGHSVESSLTELMKRSFASDTDVKFLPFPNGEKGVNAQVNVFAAVRANSDYASQAGDFLEFLLSNEVQGSTGWEKFGNGKRFTAIPVNNNAVVPAYKYWLSSGTEEYQEEAAKKAEELFQITQQVTTARFCQYENSLIFDAIFMTSEESSVEKKLDNLKDELRFYFDE</sequence>
<gene>
    <name evidence="1" type="ORF">BLAHAN_04093</name>
</gene>
<evidence type="ECO:0000313" key="2">
    <source>
        <dbReference type="Proteomes" id="UP000003755"/>
    </source>
</evidence>
<dbReference type="SUPFAM" id="SSF53850">
    <property type="entry name" value="Periplasmic binding protein-like II"/>
    <property type="match status" value="1"/>
</dbReference>
<dbReference type="eggNOG" id="ENOG5033WZ2">
    <property type="taxonomic scope" value="Bacteria"/>
</dbReference>
<accession>C9L3Y1</accession>